<organism evidence="4 5">
    <name type="scientific">Metamycoplasma gateae</name>
    <dbReference type="NCBI Taxonomy" id="35769"/>
    <lineage>
        <taxon>Bacteria</taxon>
        <taxon>Bacillati</taxon>
        <taxon>Mycoplasmatota</taxon>
        <taxon>Mycoplasmoidales</taxon>
        <taxon>Metamycoplasmataceae</taxon>
        <taxon>Metamycoplasma</taxon>
    </lineage>
</organism>
<dbReference type="PANTHER" id="PTHR33175:SF3">
    <property type="entry name" value="DNA-BINDING PROTEIN HU-BETA"/>
    <property type="match status" value="1"/>
</dbReference>
<evidence type="ECO:0000313" key="5">
    <source>
        <dbReference type="Proteomes" id="UP001431935"/>
    </source>
</evidence>
<sequence length="98" mass="11278">MTKKELIKKTSEETGFQQAMVESIFDQMVDILIEEMARSKQVTISGFGVFSSKFVPSKVQQHNITKESIEVPAKMDPRFKFSDVLKSKVDEIYQKTKK</sequence>
<evidence type="ECO:0000256" key="2">
    <source>
        <dbReference type="ARBA" id="ARBA00023125"/>
    </source>
</evidence>
<keyword evidence="2 4" id="KW-0238">DNA-binding</keyword>
<dbReference type="Gene3D" id="4.10.520.10">
    <property type="entry name" value="IHF-like DNA-binding proteins"/>
    <property type="match status" value="1"/>
</dbReference>
<protein>
    <submittedName>
        <fullName evidence="4">HU family DNA-binding protein</fullName>
    </submittedName>
</protein>
<dbReference type="EMBL" id="CP143578">
    <property type="protein sequence ID" value="WVN21592.1"/>
    <property type="molecule type" value="Genomic_DNA"/>
</dbReference>
<dbReference type="InterPro" id="IPR000119">
    <property type="entry name" value="Hist_DNA-bd"/>
</dbReference>
<name>A0ABZ2ALE8_9BACT</name>
<dbReference type="PANTHER" id="PTHR33175">
    <property type="entry name" value="DNA-BINDING PROTEIN HU"/>
    <property type="match status" value="1"/>
</dbReference>
<evidence type="ECO:0000256" key="3">
    <source>
        <dbReference type="RuleBase" id="RU003939"/>
    </source>
</evidence>
<dbReference type="RefSeq" id="WP_330463623.1">
    <property type="nucleotide sequence ID" value="NZ_CP143578.1"/>
</dbReference>
<proteinExistence type="inferred from homology"/>
<dbReference type="SUPFAM" id="SSF47729">
    <property type="entry name" value="IHF-like DNA-binding proteins"/>
    <property type="match status" value="1"/>
</dbReference>
<evidence type="ECO:0000256" key="1">
    <source>
        <dbReference type="ARBA" id="ARBA00023067"/>
    </source>
</evidence>
<accession>A0ABZ2ALE8</accession>
<dbReference type="Proteomes" id="UP001431935">
    <property type="component" value="Chromosome"/>
</dbReference>
<dbReference type="CDD" id="cd00591">
    <property type="entry name" value="HU_IHF"/>
    <property type="match status" value="1"/>
</dbReference>
<keyword evidence="1" id="KW-0226">DNA condensation</keyword>
<dbReference type="Pfam" id="PF00216">
    <property type="entry name" value="Bac_DNA_binding"/>
    <property type="match status" value="1"/>
</dbReference>
<dbReference type="SMART" id="SM00411">
    <property type="entry name" value="BHL"/>
    <property type="match status" value="1"/>
</dbReference>
<evidence type="ECO:0000313" key="4">
    <source>
        <dbReference type="EMBL" id="WVN21592.1"/>
    </source>
</evidence>
<gene>
    <name evidence="4" type="ORF">V2E26_01200</name>
</gene>
<reference evidence="4" key="1">
    <citation type="submission" date="2024-01" db="EMBL/GenBank/DDBJ databases">
        <title>Complete genome sequence of Mycoplasma gateae strain 3700.</title>
        <authorList>
            <person name="Spergser J."/>
        </authorList>
    </citation>
    <scope>NUCLEOTIDE SEQUENCE [LARGE SCALE GENOMIC DNA]</scope>
    <source>
        <strain evidence="4">3700</strain>
    </source>
</reference>
<keyword evidence="5" id="KW-1185">Reference proteome</keyword>
<dbReference type="GO" id="GO:0003677">
    <property type="term" value="F:DNA binding"/>
    <property type="evidence" value="ECO:0007669"/>
    <property type="project" value="UniProtKB-KW"/>
</dbReference>
<dbReference type="InterPro" id="IPR010992">
    <property type="entry name" value="IHF-like_DNA-bd_dom_sf"/>
</dbReference>
<comment type="similarity">
    <text evidence="3">Belongs to the bacterial histone-like protein family.</text>
</comment>